<dbReference type="Pfam" id="PF10935">
    <property type="entry name" value="DUF2637"/>
    <property type="match status" value="1"/>
</dbReference>
<feature type="compositionally biased region" description="Basic and acidic residues" evidence="1">
    <location>
        <begin position="235"/>
        <end position="254"/>
    </location>
</feature>
<comment type="caution">
    <text evidence="3">The sequence shown here is derived from an EMBL/GenBank/DDBJ whole genome shotgun (WGS) entry which is preliminary data.</text>
</comment>
<keyword evidence="2" id="KW-1133">Transmembrane helix</keyword>
<keyword evidence="4" id="KW-1185">Reference proteome</keyword>
<feature type="compositionally biased region" description="Low complexity" evidence="1">
    <location>
        <begin position="268"/>
        <end position="285"/>
    </location>
</feature>
<dbReference type="RefSeq" id="WP_380229824.1">
    <property type="nucleotide sequence ID" value="NZ_JBHSOF010000084.1"/>
</dbReference>
<feature type="transmembrane region" description="Helical" evidence="2">
    <location>
        <begin position="50"/>
        <end position="71"/>
    </location>
</feature>
<feature type="transmembrane region" description="Helical" evidence="2">
    <location>
        <begin position="124"/>
        <end position="143"/>
    </location>
</feature>
<feature type="transmembrane region" description="Helical" evidence="2">
    <location>
        <begin position="83"/>
        <end position="104"/>
    </location>
</feature>
<feature type="transmembrane region" description="Helical" evidence="2">
    <location>
        <begin position="20"/>
        <end position="38"/>
    </location>
</feature>
<feature type="compositionally biased region" description="Basic and acidic residues" evidence="1">
    <location>
        <begin position="179"/>
        <end position="201"/>
    </location>
</feature>
<feature type="region of interest" description="Disordered" evidence="1">
    <location>
        <begin position="148"/>
        <end position="289"/>
    </location>
</feature>
<gene>
    <name evidence="3" type="ORF">ACFP3U_35100</name>
</gene>
<sequence length="345" mass="36325">MPHVPTSRAAHARRVTVWDFAAIGLLAAAGFALSYDALRQMALAIHIRDQLTYLFPLIIDGFVAYSVRALLLLRAAQLTARAYVWLLFGASTAASIWANTLHAVRLNQQTLTATGHLHLSDTSVCVLSAISPLALAGAVHLGIHTTRHTRSAVPPDGEAPVPITTPVPVPAPDSEQSPEDERSAGPDHTGPDGHTEPDRTADGTAVPMPPVTGPDEDSRLAPAPHGQFRSGRPSGDADHPWTEPDQADEVRTDDTAGGEAAGRGPSGMPGRSPASRPAGRPPGASLDELADIAVQTWTDTGRLSRSVVRDAVRAQGLTLSDERLTTVMKMVRPDEPDDDGPATGS</sequence>
<feature type="compositionally biased region" description="Acidic residues" evidence="1">
    <location>
        <begin position="335"/>
        <end position="345"/>
    </location>
</feature>
<evidence type="ECO:0000256" key="1">
    <source>
        <dbReference type="SAM" id="MobiDB-lite"/>
    </source>
</evidence>
<dbReference type="EMBL" id="JBHSOF010000084">
    <property type="protein sequence ID" value="MFC5668180.1"/>
    <property type="molecule type" value="Genomic_DNA"/>
</dbReference>
<dbReference type="InterPro" id="IPR021235">
    <property type="entry name" value="DUF2637"/>
</dbReference>
<proteinExistence type="predicted"/>
<evidence type="ECO:0000313" key="3">
    <source>
        <dbReference type="EMBL" id="MFC5668180.1"/>
    </source>
</evidence>
<keyword evidence="2" id="KW-0472">Membrane</keyword>
<feature type="region of interest" description="Disordered" evidence="1">
    <location>
        <begin position="325"/>
        <end position="345"/>
    </location>
</feature>
<reference evidence="4" key="1">
    <citation type="journal article" date="2019" name="Int. J. Syst. Evol. Microbiol.">
        <title>The Global Catalogue of Microorganisms (GCM) 10K type strain sequencing project: providing services to taxonomists for standard genome sequencing and annotation.</title>
        <authorList>
            <consortium name="The Broad Institute Genomics Platform"/>
            <consortium name="The Broad Institute Genome Sequencing Center for Infectious Disease"/>
            <person name="Wu L."/>
            <person name="Ma J."/>
        </authorList>
    </citation>
    <scope>NUCLEOTIDE SEQUENCE [LARGE SCALE GENOMIC DNA]</scope>
    <source>
        <strain evidence="4">CGMCC 4.1437</strain>
    </source>
</reference>
<evidence type="ECO:0000256" key="2">
    <source>
        <dbReference type="SAM" id="Phobius"/>
    </source>
</evidence>
<protein>
    <submittedName>
        <fullName evidence="3">DUF2637 domain-containing protein</fullName>
    </submittedName>
</protein>
<dbReference type="Proteomes" id="UP001595975">
    <property type="component" value="Unassembled WGS sequence"/>
</dbReference>
<organism evidence="3 4">
    <name type="scientific">Kitasatospora misakiensis</name>
    <dbReference type="NCBI Taxonomy" id="67330"/>
    <lineage>
        <taxon>Bacteria</taxon>
        <taxon>Bacillati</taxon>
        <taxon>Actinomycetota</taxon>
        <taxon>Actinomycetes</taxon>
        <taxon>Kitasatosporales</taxon>
        <taxon>Streptomycetaceae</taxon>
        <taxon>Kitasatospora</taxon>
    </lineage>
</organism>
<accession>A0ABW0XE76</accession>
<keyword evidence="2" id="KW-0812">Transmembrane</keyword>
<evidence type="ECO:0000313" key="4">
    <source>
        <dbReference type="Proteomes" id="UP001595975"/>
    </source>
</evidence>
<name>A0ABW0XE76_9ACTN</name>